<organism evidence="1 2">
    <name type="scientific">Zea mays</name>
    <name type="common">Maize</name>
    <dbReference type="NCBI Taxonomy" id="4577"/>
    <lineage>
        <taxon>Eukaryota</taxon>
        <taxon>Viridiplantae</taxon>
        <taxon>Streptophyta</taxon>
        <taxon>Embryophyta</taxon>
        <taxon>Tracheophyta</taxon>
        <taxon>Spermatophyta</taxon>
        <taxon>Magnoliopsida</taxon>
        <taxon>Liliopsida</taxon>
        <taxon>Poales</taxon>
        <taxon>Poaceae</taxon>
        <taxon>PACMAD clade</taxon>
        <taxon>Panicoideae</taxon>
        <taxon>Andropogonodae</taxon>
        <taxon>Andropogoneae</taxon>
        <taxon>Tripsacinae</taxon>
        <taxon>Zea</taxon>
    </lineage>
</organism>
<dbReference type="AlphaFoldDB" id="A0A3L6G6S2"/>
<gene>
    <name evidence="1" type="ORF">Zm00014a_015035</name>
</gene>
<evidence type="ECO:0000313" key="1">
    <source>
        <dbReference type="EMBL" id="PWZ44294.1"/>
    </source>
</evidence>
<comment type="caution">
    <text evidence="1">The sequence shown here is derived from an EMBL/GenBank/DDBJ whole genome shotgun (WGS) entry which is preliminary data.</text>
</comment>
<dbReference type="EMBL" id="NCVQ01000002">
    <property type="protein sequence ID" value="PWZ44294.1"/>
    <property type="molecule type" value="Genomic_DNA"/>
</dbReference>
<name>A0A3L6G6S2_MAIZE</name>
<dbReference type="Proteomes" id="UP000251960">
    <property type="component" value="Chromosome 10"/>
</dbReference>
<sequence length="98" mass="11277">MTKVYYSISKTVVFKNLVPKQGLSCCETSLSILFSGGIWRYTRHVRCLKNISKHVLDLLDYHIKCPIYCDIQCTLICLVYSILVAFSSTQCNSIRMFI</sequence>
<proteinExistence type="predicted"/>
<evidence type="ECO:0000313" key="2">
    <source>
        <dbReference type="Proteomes" id="UP000251960"/>
    </source>
</evidence>
<protein>
    <submittedName>
        <fullName evidence="1">Uncharacterized protein</fullName>
    </submittedName>
</protein>
<accession>A0A3L6G6S2</accession>
<reference evidence="1 2" key="1">
    <citation type="journal article" date="2018" name="Nat. Genet.">
        <title>Extensive intraspecific gene order and gene structural variations between Mo17 and other maize genomes.</title>
        <authorList>
            <person name="Sun S."/>
            <person name="Zhou Y."/>
            <person name="Chen J."/>
            <person name="Shi J."/>
            <person name="Zhao H."/>
            <person name="Zhao H."/>
            <person name="Song W."/>
            <person name="Zhang M."/>
            <person name="Cui Y."/>
            <person name="Dong X."/>
            <person name="Liu H."/>
            <person name="Ma X."/>
            <person name="Jiao Y."/>
            <person name="Wang B."/>
            <person name="Wei X."/>
            <person name="Stein J.C."/>
            <person name="Glaubitz J.C."/>
            <person name="Lu F."/>
            <person name="Yu G."/>
            <person name="Liang C."/>
            <person name="Fengler K."/>
            <person name="Li B."/>
            <person name="Rafalski A."/>
            <person name="Schnable P.S."/>
            <person name="Ware D.H."/>
            <person name="Buckler E.S."/>
            <person name="Lai J."/>
        </authorList>
    </citation>
    <scope>NUCLEOTIDE SEQUENCE [LARGE SCALE GENOMIC DNA]</scope>
    <source>
        <strain evidence="2">cv. Missouri 17</strain>
        <tissue evidence="1">Seedling</tissue>
    </source>
</reference>